<dbReference type="Proteomes" id="UP001438707">
    <property type="component" value="Unassembled WGS sequence"/>
</dbReference>
<protein>
    <recommendedName>
        <fullName evidence="2">Fumarylacetoacetase-like C-terminal domain-containing protein</fullName>
    </recommendedName>
</protein>
<accession>A0AAW1RDK6</accession>
<evidence type="ECO:0000256" key="1">
    <source>
        <dbReference type="ARBA" id="ARBA00010211"/>
    </source>
</evidence>
<evidence type="ECO:0000313" key="3">
    <source>
        <dbReference type="EMBL" id="KAK9831704.1"/>
    </source>
</evidence>
<evidence type="ECO:0000313" key="4">
    <source>
        <dbReference type="Proteomes" id="UP001438707"/>
    </source>
</evidence>
<sequence>MGTASESFDLVDSTIQTASASSNIIVLPSSLNCSRCQRSTTPGLRPQLATSTYVEPSAQGFTHRQSCNVWEQPYRCLQNISPRSLCLLQTEENVTTRPRSSCAWWQPDFLIQYISDCFPLLPGDLLFTGTPHGVGPLQQGQIAEMKWGDKLAYSVEF</sequence>
<dbReference type="AlphaFoldDB" id="A0AAW1RDK6"/>
<dbReference type="SUPFAM" id="SSF56529">
    <property type="entry name" value="FAH"/>
    <property type="match status" value="1"/>
</dbReference>
<proteinExistence type="inferred from homology"/>
<name>A0AAW1RDK6_9CHLO</name>
<feature type="domain" description="Fumarylacetoacetase-like C-terminal" evidence="2">
    <location>
        <begin position="91"/>
        <end position="151"/>
    </location>
</feature>
<comment type="similarity">
    <text evidence="1">Belongs to the FAH family.</text>
</comment>
<gene>
    <name evidence="3" type="ORF">WJX74_006559</name>
</gene>
<evidence type="ECO:0000259" key="2">
    <source>
        <dbReference type="Pfam" id="PF01557"/>
    </source>
</evidence>
<dbReference type="Gene3D" id="3.90.850.10">
    <property type="entry name" value="Fumarylacetoacetase-like, C-terminal domain"/>
    <property type="match status" value="1"/>
</dbReference>
<reference evidence="3 4" key="1">
    <citation type="journal article" date="2024" name="Nat. Commun.">
        <title>Phylogenomics reveals the evolutionary origins of lichenization in chlorophyte algae.</title>
        <authorList>
            <person name="Puginier C."/>
            <person name="Libourel C."/>
            <person name="Otte J."/>
            <person name="Skaloud P."/>
            <person name="Haon M."/>
            <person name="Grisel S."/>
            <person name="Petersen M."/>
            <person name="Berrin J.G."/>
            <person name="Delaux P.M."/>
            <person name="Dal Grande F."/>
            <person name="Keller J."/>
        </authorList>
    </citation>
    <scope>NUCLEOTIDE SEQUENCE [LARGE SCALE GENOMIC DNA]</scope>
    <source>
        <strain evidence="3 4">SAG 2145</strain>
    </source>
</reference>
<dbReference type="EMBL" id="JALJOS010000013">
    <property type="protein sequence ID" value="KAK9831704.1"/>
    <property type="molecule type" value="Genomic_DNA"/>
</dbReference>
<dbReference type="GO" id="GO:0003824">
    <property type="term" value="F:catalytic activity"/>
    <property type="evidence" value="ECO:0007669"/>
    <property type="project" value="InterPro"/>
</dbReference>
<organism evidence="3 4">
    <name type="scientific">Apatococcus lobatus</name>
    <dbReference type="NCBI Taxonomy" id="904363"/>
    <lineage>
        <taxon>Eukaryota</taxon>
        <taxon>Viridiplantae</taxon>
        <taxon>Chlorophyta</taxon>
        <taxon>core chlorophytes</taxon>
        <taxon>Trebouxiophyceae</taxon>
        <taxon>Chlorellales</taxon>
        <taxon>Chlorellaceae</taxon>
        <taxon>Apatococcus</taxon>
    </lineage>
</organism>
<dbReference type="InterPro" id="IPR011234">
    <property type="entry name" value="Fumarylacetoacetase-like_C"/>
</dbReference>
<comment type="caution">
    <text evidence="3">The sequence shown here is derived from an EMBL/GenBank/DDBJ whole genome shotgun (WGS) entry which is preliminary data.</text>
</comment>
<dbReference type="InterPro" id="IPR036663">
    <property type="entry name" value="Fumarylacetoacetase_C_sf"/>
</dbReference>
<keyword evidence="4" id="KW-1185">Reference proteome</keyword>
<dbReference type="Pfam" id="PF01557">
    <property type="entry name" value="FAA_hydrolase"/>
    <property type="match status" value="1"/>
</dbReference>